<keyword evidence="2" id="KW-1185">Reference proteome</keyword>
<dbReference type="Proteomes" id="UP000299102">
    <property type="component" value="Unassembled WGS sequence"/>
</dbReference>
<name>A0A4C1UMZ8_EUMVA</name>
<dbReference type="EMBL" id="BGZK01000194">
    <property type="protein sequence ID" value="GBP27467.1"/>
    <property type="molecule type" value="Genomic_DNA"/>
</dbReference>
<dbReference type="AlphaFoldDB" id="A0A4C1UMZ8"/>
<sequence length="165" mass="18524">MESHYKQAVLVSEMFTPFQVEFPELLCPPKVLRGSLEQAQTAPPLGLSWWPAYNPRRLYTEKSDIGIGIVNGIQICIENMTRVGIGSDNLIGIVNGIQIFIDNMTGVVLLLAELQSYRNLWGHLLSLGELCPISAGQMQYVAGYAHVSRHDMFDDPIWNSRVVRH</sequence>
<reference evidence="1 2" key="1">
    <citation type="journal article" date="2019" name="Commun. Biol.">
        <title>The bagworm genome reveals a unique fibroin gene that provides high tensile strength.</title>
        <authorList>
            <person name="Kono N."/>
            <person name="Nakamura H."/>
            <person name="Ohtoshi R."/>
            <person name="Tomita M."/>
            <person name="Numata K."/>
            <person name="Arakawa K."/>
        </authorList>
    </citation>
    <scope>NUCLEOTIDE SEQUENCE [LARGE SCALE GENOMIC DNA]</scope>
</reference>
<accession>A0A4C1UMZ8</accession>
<organism evidence="1 2">
    <name type="scientific">Eumeta variegata</name>
    <name type="common">Bagworm moth</name>
    <name type="synonym">Eumeta japonica</name>
    <dbReference type="NCBI Taxonomy" id="151549"/>
    <lineage>
        <taxon>Eukaryota</taxon>
        <taxon>Metazoa</taxon>
        <taxon>Ecdysozoa</taxon>
        <taxon>Arthropoda</taxon>
        <taxon>Hexapoda</taxon>
        <taxon>Insecta</taxon>
        <taxon>Pterygota</taxon>
        <taxon>Neoptera</taxon>
        <taxon>Endopterygota</taxon>
        <taxon>Lepidoptera</taxon>
        <taxon>Glossata</taxon>
        <taxon>Ditrysia</taxon>
        <taxon>Tineoidea</taxon>
        <taxon>Psychidae</taxon>
        <taxon>Oiketicinae</taxon>
        <taxon>Eumeta</taxon>
    </lineage>
</organism>
<proteinExistence type="predicted"/>
<protein>
    <submittedName>
        <fullName evidence="1">Uncharacterized protein</fullName>
    </submittedName>
</protein>
<evidence type="ECO:0000313" key="2">
    <source>
        <dbReference type="Proteomes" id="UP000299102"/>
    </source>
</evidence>
<evidence type="ECO:0000313" key="1">
    <source>
        <dbReference type="EMBL" id="GBP27467.1"/>
    </source>
</evidence>
<gene>
    <name evidence="1" type="ORF">EVAR_14288_1</name>
</gene>
<comment type="caution">
    <text evidence="1">The sequence shown here is derived from an EMBL/GenBank/DDBJ whole genome shotgun (WGS) entry which is preliminary data.</text>
</comment>